<dbReference type="PANTHER" id="PTHR45797">
    <property type="entry name" value="RAD54-LIKE"/>
    <property type="match status" value="1"/>
</dbReference>
<keyword evidence="7" id="KW-0539">Nucleus</keyword>
<dbReference type="AlphaFoldDB" id="A0AAD5MWG0"/>
<dbReference type="GO" id="GO:0004386">
    <property type="term" value="F:helicase activity"/>
    <property type="evidence" value="ECO:0007669"/>
    <property type="project" value="UniProtKB-KW"/>
</dbReference>
<evidence type="ECO:0000313" key="9">
    <source>
        <dbReference type="Proteomes" id="UP001196413"/>
    </source>
</evidence>
<evidence type="ECO:0000256" key="1">
    <source>
        <dbReference type="ARBA" id="ARBA00004123"/>
    </source>
</evidence>
<evidence type="ECO:0000256" key="6">
    <source>
        <dbReference type="ARBA" id="ARBA00023125"/>
    </source>
</evidence>
<protein>
    <submittedName>
        <fullName evidence="8">Uncharacterized protein</fullName>
    </submittedName>
</protein>
<comment type="caution">
    <text evidence="8">The sequence shown here is derived from an EMBL/GenBank/DDBJ whole genome shotgun (WGS) entry which is preliminary data.</text>
</comment>
<dbReference type="Proteomes" id="UP001196413">
    <property type="component" value="Unassembled WGS sequence"/>
</dbReference>
<dbReference type="GO" id="GO:0005634">
    <property type="term" value="C:nucleus"/>
    <property type="evidence" value="ECO:0007669"/>
    <property type="project" value="UniProtKB-SubCell"/>
</dbReference>
<evidence type="ECO:0000256" key="5">
    <source>
        <dbReference type="ARBA" id="ARBA00022840"/>
    </source>
</evidence>
<reference evidence="8" key="1">
    <citation type="submission" date="2021-06" db="EMBL/GenBank/DDBJ databases">
        <title>Parelaphostrongylus tenuis whole genome reference sequence.</title>
        <authorList>
            <person name="Garwood T.J."/>
            <person name="Larsen P.A."/>
            <person name="Fountain-Jones N.M."/>
            <person name="Garbe J.R."/>
            <person name="Macchietto M.G."/>
            <person name="Kania S.A."/>
            <person name="Gerhold R.W."/>
            <person name="Richards J.E."/>
            <person name="Wolf T.M."/>
        </authorList>
    </citation>
    <scope>NUCLEOTIDE SEQUENCE</scope>
    <source>
        <strain evidence="8">MNPRO001-30</strain>
        <tissue evidence="8">Meninges</tissue>
    </source>
</reference>
<dbReference type="GO" id="GO:0016887">
    <property type="term" value="F:ATP hydrolysis activity"/>
    <property type="evidence" value="ECO:0007669"/>
    <property type="project" value="InterPro"/>
</dbReference>
<comment type="subcellular location">
    <subcellularLocation>
        <location evidence="1">Nucleus</location>
    </subcellularLocation>
</comment>
<keyword evidence="4" id="KW-0378">Hydrolase</keyword>
<evidence type="ECO:0000256" key="2">
    <source>
        <dbReference type="ARBA" id="ARBA00007025"/>
    </source>
</evidence>
<keyword evidence="6" id="KW-0238">DNA-binding</keyword>
<sequence>MRVVDEAQIQRHYDGQDLEELYRFNPSELDPNDANKRPSFAPPKDRLLAEILLSKKDAVVDYFQHDTLFAHLEEEKLSEEELKEAWNEYERDKNMSAYGRSAGFSAAMIGGTSGMANVGAMQLAHQQLLRNQAILQMNRDIVYVSCFNIPYMDNDTATKVTYLKQALERLLPEIPPGLRGDVAEFNSYFMGFISQAVNDRHNPAWLLNRAVSTFRVVVKLVKDVPSCKTTLRQLYASTSQFFDPSEAPP</sequence>
<dbReference type="GO" id="GO:0005524">
    <property type="term" value="F:ATP binding"/>
    <property type="evidence" value="ECO:0007669"/>
    <property type="project" value="UniProtKB-KW"/>
</dbReference>
<dbReference type="InterPro" id="IPR044574">
    <property type="entry name" value="ARIP4-like"/>
</dbReference>
<keyword evidence="5" id="KW-0067">ATP-binding</keyword>
<evidence type="ECO:0000313" key="8">
    <source>
        <dbReference type="EMBL" id="KAJ1356047.1"/>
    </source>
</evidence>
<keyword evidence="9" id="KW-1185">Reference proteome</keyword>
<name>A0AAD5MWG0_PARTN</name>
<keyword evidence="3" id="KW-0547">Nucleotide-binding</keyword>
<accession>A0AAD5MWG0</accession>
<organism evidence="8 9">
    <name type="scientific">Parelaphostrongylus tenuis</name>
    <name type="common">Meningeal worm</name>
    <dbReference type="NCBI Taxonomy" id="148309"/>
    <lineage>
        <taxon>Eukaryota</taxon>
        <taxon>Metazoa</taxon>
        <taxon>Ecdysozoa</taxon>
        <taxon>Nematoda</taxon>
        <taxon>Chromadorea</taxon>
        <taxon>Rhabditida</taxon>
        <taxon>Rhabditina</taxon>
        <taxon>Rhabditomorpha</taxon>
        <taxon>Strongyloidea</taxon>
        <taxon>Metastrongylidae</taxon>
        <taxon>Parelaphostrongylus</taxon>
    </lineage>
</organism>
<dbReference type="GO" id="GO:0003677">
    <property type="term" value="F:DNA binding"/>
    <property type="evidence" value="ECO:0007669"/>
    <property type="project" value="UniProtKB-KW"/>
</dbReference>
<gene>
    <name evidence="8" type="ORF">KIN20_013667</name>
</gene>
<keyword evidence="4" id="KW-0347">Helicase</keyword>
<dbReference type="PANTHER" id="PTHR45797:SF3">
    <property type="entry name" value="TRANSCRIPTIONAL REGULATOR ATRX HOMOLOG"/>
    <property type="match status" value="1"/>
</dbReference>
<comment type="similarity">
    <text evidence="2">Belongs to the SNF2/RAD54 helicase family.</text>
</comment>
<evidence type="ECO:0000256" key="7">
    <source>
        <dbReference type="ARBA" id="ARBA00023242"/>
    </source>
</evidence>
<dbReference type="EMBL" id="JAHQIW010002670">
    <property type="protein sequence ID" value="KAJ1356047.1"/>
    <property type="molecule type" value="Genomic_DNA"/>
</dbReference>
<evidence type="ECO:0000256" key="4">
    <source>
        <dbReference type="ARBA" id="ARBA00022806"/>
    </source>
</evidence>
<evidence type="ECO:0000256" key="3">
    <source>
        <dbReference type="ARBA" id="ARBA00022741"/>
    </source>
</evidence>
<proteinExistence type="inferred from homology"/>